<evidence type="ECO:0000256" key="3">
    <source>
        <dbReference type="ARBA" id="ARBA00022833"/>
    </source>
</evidence>
<feature type="domain" description="CCHC-type" evidence="5">
    <location>
        <begin position="352"/>
        <end position="368"/>
    </location>
</feature>
<gene>
    <name evidence="6" type="ORF">M427DRAFT_134102</name>
</gene>
<protein>
    <recommendedName>
        <fullName evidence="5">CCHC-type domain-containing protein</fullName>
    </recommendedName>
</protein>
<dbReference type="SMART" id="SM00343">
    <property type="entry name" value="ZnF_C2HC"/>
    <property type="match status" value="3"/>
</dbReference>
<accession>A0A139AI79</accession>
<dbReference type="Pfam" id="PF13696">
    <property type="entry name" value="zf-CCHC_2"/>
    <property type="match status" value="3"/>
</dbReference>
<dbReference type="SUPFAM" id="SSF57756">
    <property type="entry name" value="Retrovirus zinc finger-like domains"/>
    <property type="match status" value="1"/>
</dbReference>
<keyword evidence="3" id="KW-0862">Zinc</keyword>
<feature type="domain" description="CCHC-type" evidence="5">
    <location>
        <begin position="269"/>
        <end position="285"/>
    </location>
</feature>
<evidence type="ECO:0000313" key="7">
    <source>
        <dbReference type="Proteomes" id="UP000070544"/>
    </source>
</evidence>
<proteinExistence type="predicted"/>
<dbReference type="InterPro" id="IPR036875">
    <property type="entry name" value="Znf_CCHC_sf"/>
</dbReference>
<dbReference type="InterPro" id="IPR001878">
    <property type="entry name" value="Znf_CCHC"/>
</dbReference>
<dbReference type="AlphaFoldDB" id="A0A139AI79"/>
<dbReference type="STRING" id="1344416.A0A139AI79"/>
<evidence type="ECO:0000256" key="1">
    <source>
        <dbReference type="ARBA" id="ARBA00022723"/>
    </source>
</evidence>
<dbReference type="Proteomes" id="UP000070544">
    <property type="component" value="Unassembled WGS sequence"/>
</dbReference>
<name>A0A139AI79_GONPJ</name>
<dbReference type="GO" id="GO:0008270">
    <property type="term" value="F:zinc ion binding"/>
    <property type="evidence" value="ECO:0007669"/>
    <property type="project" value="UniProtKB-KW"/>
</dbReference>
<feature type="region of interest" description="Disordered" evidence="4">
    <location>
        <begin position="16"/>
        <end position="36"/>
    </location>
</feature>
<dbReference type="OrthoDB" id="444325at2759"/>
<evidence type="ECO:0000256" key="4">
    <source>
        <dbReference type="SAM" id="MobiDB-lite"/>
    </source>
</evidence>
<reference evidence="6 7" key="1">
    <citation type="journal article" date="2015" name="Genome Biol. Evol.">
        <title>Phylogenomic analyses indicate that early fungi evolved digesting cell walls of algal ancestors of land plants.</title>
        <authorList>
            <person name="Chang Y."/>
            <person name="Wang S."/>
            <person name="Sekimoto S."/>
            <person name="Aerts A.L."/>
            <person name="Choi C."/>
            <person name="Clum A."/>
            <person name="LaButti K.M."/>
            <person name="Lindquist E.A."/>
            <person name="Yee Ngan C."/>
            <person name="Ohm R.A."/>
            <person name="Salamov A.A."/>
            <person name="Grigoriev I.V."/>
            <person name="Spatafora J.W."/>
            <person name="Berbee M.L."/>
        </authorList>
    </citation>
    <scope>NUCLEOTIDE SEQUENCE [LARGE SCALE GENOMIC DNA]</scope>
    <source>
        <strain evidence="6 7">JEL478</strain>
    </source>
</reference>
<dbReference type="GO" id="GO:0003676">
    <property type="term" value="F:nucleic acid binding"/>
    <property type="evidence" value="ECO:0007669"/>
    <property type="project" value="InterPro"/>
</dbReference>
<keyword evidence="1" id="KW-0479">Metal-binding</keyword>
<dbReference type="EMBL" id="KQ965752">
    <property type="protein sequence ID" value="KXS16490.1"/>
    <property type="molecule type" value="Genomic_DNA"/>
</dbReference>
<feature type="region of interest" description="Disordered" evidence="4">
    <location>
        <begin position="49"/>
        <end position="79"/>
    </location>
</feature>
<keyword evidence="2" id="KW-0863">Zinc-finger</keyword>
<evidence type="ECO:0000256" key="2">
    <source>
        <dbReference type="ARBA" id="ARBA00022771"/>
    </source>
</evidence>
<dbReference type="InterPro" id="IPR025829">
    <property type="entry name" value="Zn_knuckle_CX2CX3GHX4C"/>
</dbReference>
<feature type="domain" description="CCHC-type" evidence="5">
    <location>
        <begin position="229"/>
        <end position="245"/>
    </location>
</feature>
<sequence length="403" mass="44928">MTALVENTAFLERLLSERSPQMPLSDRMPSSPSEQHLARILQVAGIESYGQAPASPPPPSSSTGQQTPPDSLKGAPAMYQNQQGSPFGLRFQHDQAGTDQMLQLEQQMAGLDIDQAEEEMAMRMQREEWMLREGQLRSFNNHTLRNLASPDGYTLLPPEAIARAQQMGIDIRTLSNLSNSRSSYPPAFAESDNDMDTGVMGSGHPQTFSRRSAFFHRDLPNVTPPEGYVCKLCFVPGHFMKHCSLYRERPRFEGFRKGYSGDVPPENYLCKLCFIPGHFMKNCSLYKERSPQYPTVQANNGPMYRKDGSMGTPPPGLYSPAIQRAAQLRAAGITMQNGVRKPFTTVPPDGYVCKICGVPGHWIQQCPIRHMQPAPAQHSNAMGNFGYGAGMQNQYDSQWERGY</sequence>
<evidence type="ECO:0000259" key="5">
    <source>
        <dbReference type="SMART" id="SM00343"/>
    </source>
</evidence>
<evidence type="ECO:0000313" key="6">
    <source>
        <dbReference type="EMBL" id="KXS16490.1"/>
    </source>
</evidence>
<organism evidence="6 7">
    <name type="scientific">Gonapodya prolifera (strain JEL478)</name>
    <name type="common">Monoblepharis prolifera</name>
    <dbReference type="NCBI Taxonomy" id="1344416"/>
    <lineage>
        <taxon>Eukaryota</taxon>
        <taxon>Fungi</taxon>
        <taxon>Fungi incertae sedis</taxon>
        <taxon>Chytridiomycota</taxon>
        <taxon>Chytridiomycota incertae sedis</taxon>
        <taxon>Monoblepharidomycetes</taxon>
        <taxon>Monoblepharidales</taxon>
        <taxon>Gonapodyaceae</taxon>
        <taxon>Gonapodya</taxon>
    </lineage>
</organism>
<dbReference type="Gene3D" id="4.10.60.10">
    <property type="entry name" value="Zinc finger, CCHC-type"/>
    <property type="match status" value="2"/>
</dbReference>
<keyword evidence="7" id="KW-1185">Reference proteome</keyword>